<name>A0ABQ8UCL3_9EUKA</name>
<keyword evidence="2" id="KW-1185">Reference proteome</keyword>
<comment type="caution">
    <text evidence="1">The sequence shown here is derived from an EMBL/GenBank/DDBJ whole genome shotgun (WGS) entry which is preliminary data.</text>
</comment>
<proteinExistence type="predicted"/>
<organism evidence="1 2">
    <name type="scientific">Paratrimastix pyriformis</name>
    <dbReference type="NCBI Taxonomy" id="342808"/>
    <lineage>
        <taxon>Eukaryota</taxon>
        <taxon>Metamonada</taxon>
        <taxon>Preaxostyla</taxon>
        <taxon>Paratrimastigidae</taxon>
        <taxon>Paratrimastix</taxon>
    </lineage>
</organism>
<evidence type="ECO:0000313" key="1">
    <source>
        <dbReference type="EMBL" id="KAJ4455778.1"/>
    </source>
</evidence>
<gene>
    <name evidence="1" type="ORF">PAPYR_9205</name>
</gene>
<dbReference type="EMBL" id="JAPMOS010000093">
    <property type="protein sequence ID" value="KAJ4455778.1"/>
    <property type="molecule type" value="Genomic_DNA"/>
</dbReference>
<evidence type="ECO:0000313" key="2">
    <source>
        <dbReference type="Proteomes" id="UP001141327"/>
    </source>
</evidence>
<sequence>MQREGAMIPPGKDERLLDEGWVYMYSPIMVGVVQKRLLILTNQHFYICSDSCTVKCKACPAYRFCPSGPSMMETPHEYSDVKWITKSRCGQRFLLELKGSSYVVFSERIAMTESFLDIFERLIPPSEDRVIFRQDQSMKEALSRSFLCLPDEELLAFTRVVKINKRGKEQERTMALTTKQLYNFDEHVRGWTRSLFLPARKTNHPLEELARYETTMQGCGGKKAVEIKDDVRPTLELHFASLKDRKKFSMQDIEQTSHRYLIRFWCNQALERFRRQLELRLDRLIHPPPTMGGTMTNPLTSRR</sequence>
<dbReference type="Proteomes" id="UP001141327">
    <property type="component" value="Unassembled WGS sequence"/>
</dbReference>
<accession>A0ABQ8UCL3</accession>
<reference evidence="1" key="1">
    <citation type="journal article" date="2022" name="bioRxiv">
        <title>Genomics of Preaxostyla Flagellates Illuminates Evolutionary Transitions and the Path Towards Mitochondrial Loss.</title>
        <authorList>
            <person name="Novak L.V.F."/>
            <person name="Treitli S.C."/>
            <person name="Pyrih J."/>
            <person name="Halakuc P."/>
            <person name="Pipaliya S.V."/>
            <person name="Vacek V."/>
            <person name="Brzon O."/>
            <person name="Soukal P."/>
            <person name="Eme L."/>
            <person name="Dacks J.B."/>
            <person name="Karnkowska A."/>
            <person name="Elias M."/>
            <person name="Hampl V."/>
        </authorList>
    </citation>
    <scope>NUCLEOTIDE SEQUENCE</scope>
    <source>
        <strain evidence="1">RCP-MX</strain>
    </source>
</reference>
<protein>
    <submittedName>
        <fullName evidence="1">Uncharacterized protein</fullName>
    </submittedName>
</protein>